<proteinExistence type="predicted"/>
<feature type="coiled-coil region" evidence="1">
    <location>
        <begin position="134"/>
        <end position="161"/>
    </location>
</feature>
<keyword evidence="1" id="KW-0175">Coiled coil</keyword>
<evidence type="ECO:0000313" key="2">
    <source>
        <dbReference type="EMBL" id="QJA64581.1"/>
    </source>
</evidence>
<dbReference type="EMBL" id="MT141522">
    <property type="protein sequence ID" value="QJA64581.1"/>
    <property type="molecule type" value="Genomic_DNA"/>
</dbReference>
<sequence length="224" mass="23940">MAAAVLLAVGAPLALGWAAPRPARVLAVRAKGGDMTDDLIEGMAIALAEAQHGNLGWVLCGADGRESWRCTAFAALAYRAERYPVEPGDIEIAERLRATTAKALQLVSDQLLDEIAAVTGRREWDEPRDIVRAVEALRAERDAALAEVARLKAELLKEADKHFAGARAVLEDALGEGERVRRPVVCETCDGEGWLHEDPIVDGAVPACPDCGKDGCGPGVRWET</sequence>
<accession>A0A6M3J611</accession>
<protein>
    <submittedName>
        <fullName evidence="2">Uncharacterized protein</fullName>
    </submittedName>
</protein>
<reference evidence="2" key="1">
    <citation type="submission" date="2020-03" db="EMBL/GenBank/DDBJ databases">
        <title>The deep terrestrial virosphere.</title>
        <authorList>
            <person name="Holmfeldt K."/>
            <person name="Nilsson E."/>
            <person name="Simone D."/>
            <person name="Lopez-Fernandez M."/>
            <person name="Wu X."/>
            <person name="de Brujin I."/>
            <person name="Lundin D."/>
            <person name="Andersson A."/>
            <person name="Bertilsson S."/>
            <person name="Dopson M."/>
        </authorList>
    </citation>
    <scope>NUCLEOTIDE SEQUENCE</scope>
    <source>
        <strain evidence="2">MM415B00488</strain>
    </source>
</reference>
<name>A0A6M3J611_9ZZZZ</name>
<organism evidence="2">
    <name type="scientific">viral metagenome</name>
    <dbReference type="NCBI Taxonomy" id="1070528"/>
    <lineage>
        <taxon>unclassified sequences</taxon>
        <taxon>metagenomes</taxon>
        <taxon>organismal metagenomes</taxon>
    </lineage>
</organism>
<evidence type="ECO:0000256" key="1">
    <source>
        <dbReference type="SAM" id="Coils"/>
    </source>
</evidence>
<gene>
    <name evidence="2" type="ORF">MM415B00488_0029</name>
</gene>
<dbReference type="AlphaFoldDB" id="A0A6M3J611"/>